<protein>
    <recommendedName>
        <fullName evidence="3">Tyr recombinase domain-containing protein</fullName>
    </recommendedName>
</protein>
<organism evidence="1 2">
    <name type="scientific">Streblomastix strix</name>
    <dbReference type="NCBI Taxonomy" id="222440"/>
    <lineage>
        <taxon>Eukaryota</taxon>
        <taxon>Metamonada</taxon>
        <taxon>Preaxostyla</taxon>
        <taxon>Oxymonadida</taxon>
        <taxon>Streblomastigidae</taxon>
        <taxon>Streblomastix</taxon>
    </lineage>
</organism>
<evidence type="ECO:0000313" key="1">
    <source>
        <dbReference type="EMBL" id="KAA6358553.1"/>
    </source>
</evidence>
<accession>A0A5J4TLC7</accession>
<reference evidence="1 2" key="1">
    <citation type="submission" date="2019-03" db="EMBL/GenBank/DDBJ databases">
        <title>Single cell metagenomics reveals metabolic interactions within the superorganism composed of flagellate Streblomastix strix and complex community of Bacteroidetes bacteria on its surface.</title>
        <authorList>
            <person name="Treitli S.C."/>
            <person name="Kolisko M."/>
            <person name="Husnik F."/>
            <person name="Keeling P."/>
            <person name="Hampl V."/>
        </authorList>
    </citation>
    <scope>NUCLEOTIDE SEQUENCE [LARGE SCALE GENOMIC DNA]</scope>
    <source>
        <strain evidence="1">ST1C</strain>
    </source>
</reference>
<dbReference type="Proteomes" id="UP000324800">
    <property type="component" value="Unassembled WGS sequence"/>
</dbReference>
<gene>
    <name evidence="1" type="ORF">EZS28_045920</name>
</gene>
<comment type="caution">
    <text evidence="1">The sequence shown here is derived from an EMBL/GenBank/DDBJ whole genome shotgun (WGS) entry which is preliminary data.</text>
</comment>
<evidence type="ECO:0008006" key="3">
    <source>
        <dbReference type="Google" id="ProtNLM"/>
    </source>
</evidence>
<name>A0A5J4TLC7_9EUKA</name>
<proteinExistence type="predicted"/>
<evidence type="ECO:0000313" key="2">
    <source>
        <dbReference type="Proteomes" id="UP000324800"/>
    </source>
</evidence>
<dbReference type="EMBL" id="SNRW01029694">
    <property type="protein sequence ID" value="KAA6358553.1"/>
    <property type="molecule type" value="Genomic_DNA"/>
</dbReference>
<sequence>MIYKGNQGRVEISLHQIKGEELCPVFWYRVWSKYSFKFIGSTQCTWGFATREDCSLRIRQLLFEAGIPKPLRVTDIRAAALTKLISSGATKEEADRWSRLSQQAETVRRYYDKNNNQSAREIIAGSFNEVSLLGGKLPRRGGSVQSRQWL</sequence>
<dbReference type="AlphaFoldDB" id="A0A5J4TLC7"/>